<keyword evidence="4" id="KW-1185">Reference proteome</keyword>
<comment type="caution">
    <text evidence="3">The sequence shown here is derived from an EMBL/GenBank/DDBJ whole genome shotgun (WGS) entry which is preliminary data.</text>
</comment>
<accession>A0ABQ8U898</accession>
<sequence length="898" mass="99448">MRAVLCRGQLKEFRNLKRCLALFPLCQMHFEDPVMLTCVLAVADVERHLGASCECRAEECDGCHQPMPCSASTGRPAHTSCLPRGQRARHEHEALVAHLGWTSEELKCRTERLPAALSEHTLALAQVTQQTHAHEAQIGQVTQQMRAHEAQIDLVAEQMHAHETHTDQVAVRFTERLAKTAEHVRQLHQDHIQAQADLATRSDQAMDELRQRLERTTADLAATTDLLAQSRRSHAEDLDRIAQTHSHELAATRLNLAAQIAESQKVASDELAKARLDFAEQLVESKNAASDALATTRQQHERELAQATEQMRAHHEAQLAQVAQQMRVQAQAHEAQLAQVTTATARLARELASTVQALADHHRADEEAHARLEERMARAQQSHQEHLAAQMAITTKRLDEAATKEELAQARQRAEAGLAAHREQTDTAMAGIIARLDREQAATVQALADHHRANEEAHARLEERMARDQQSHQEHLVAQTAINKDAMKRLDEAATKEDLAQAQRRGEAGLAAHREQADTAMARLTARLDREQAAAAEQHRADDARLRERLAKAAAEQRQALEGHSKTVQDGLALAREAQTRLGERLDKAAEEQRQLSRTSQQALQGAIERTGARLTEARRALETQSRQLGEVRACVVQLYLPPDPPAGLTATLIPDGATNGVAIRWNPVPGDVGSLPPVPVRYRVQATLTPTPVSTPSNDQNAPAADATATDTITIIYTGSECQCTYRFPETAGPDSRVSFVVVAMRGLTKSHPSAQVTLLRPVEWAAILESDKNFGYRTDSALWTGRWRREDAEFDLFYLPKLHLLTPTVYTVRPRATAGPITLRLEARTDSGNDAAPWRLLETRTISVVEDVNIAIPLDPARTFPANQFRLRASNWRAIDSDLLGDLSGILQKLVE</sequence>
<dbReference type="EMBL" id="JAPMOS010000103">
    <property type="protein sequence ID" value="KAJ4455546.1"/>
    <property type="molecule type" value="Genomic_DNA"/>
</dbReference>
<gene>
    <name evidence="3" type="ORF">PAPYR_9490</name>
</gene>
<feature type="region of interest" description="Disordered" evidence="2">
    <location>
        <begin position="587"/>
        <end position="607"/>
    </location>
</feature>
<protein>
    <recommendedName>
        <fullName evidence="5">Fibronectin type-III domain-containing protein</fullName>
    </recommendedName>
</protein>
<feature type="coiled-coil region" evidence="1">
    <location>
        <begin position="290"/>
        <end position="424"/>
    </location>
</feature>
<evidence type="ECO:0000313" key="4">
    <source>
        <dbReference type="Proteomes" id="UP001141327"/>
    </source>
</evidence>
<name>A0ABQ8U898_9EUKA</name>
<reference evidence="3" key="1">
    <citation type="journal article" date="2022" name="bioRxiv">
        <title>Genomics of Preaxostyla Flagellates Illuminates Evolutionary Transitions and the Path Towards Mitochondrial Loss.</title>
        <authorList>
            <person name="Novak L.V.F."/>
            <person name="Treitli S.C."/>
            <person name="Pyrih J."/>
            <person name="Halakuc P."/>
            <person name="Pipaliya S.V."/>
            <person name="Vacek V."/>
            <person name="Brzon O."/>
            <person name="Soukal P."/>
            <person name="Eme L."/>
            <person name="Dacks J.B."/>
            <person name="Karnkowska A."/>
            <person name="Elias M."/>
            <person name="Hampl V."/>
        </authorList>
    </citation>
    <scope>NUCLEOTIDE SEQUENCE</scope>
    <source>
        <strain evidence="3">RCP-MX</strain>
    </source>
</reference>
<evidence type="ECO:0000313" key="3">
    <source>
        <dbReference type="EMBL" id="KAJ4455546.1"/>
    </source>
</evidence>
<evidence type="ECO:0008006" key="5">
    <source>
        <dbReference type="Google" id="ProtNLM"/>
    </source>
</evidence>
<feature type="coiled-coil region" evidence="1">
    <location>
        <begin position="199"/>
        <end position="226"/>
    </location>
</feature>
<proteinExistence type="predicted"/>
<organism evidence="3 4">
    <name type="scientific">Paratrimastix pyriformis</name>
    <dbReference type="NCBI Taxonomy" id="342808"/>
    <lineage>
        <taxon>Eukaryota</taxon>
        <taxon>Metamonada</taxon>
        <taxon>Preaxostyla</taxon>
        <taxon>Paratrimastigidae</taxon>
        <taxon>Paratrimastix</taxon>
    </lineage>
</organism>
<evidence type="ECO:0000256" key="2">
    <source>
        <dbReference type="SAM" id="MobiDB-lite"/>
    </source>
</evidence>
<evidence type="ECO:0000256" key="1">
    <source>
        <dbReference type="SAM" id="Coils"/>
    </source>
</evidence>
<keyword evidence="1" id="KW-0175">Coiled coil</keyword>
<dbReference type="Proteomes" id="UP001141327">
    <property type="component" value="Unassembled WGS sequence"/>
</dbReference>
<feature type="coiled-coil region" evidence="1">
    <location>
        <begin position="514"/>
        <end position="556"/>
    </location>
</feature>